<dbReference type="InterPro" id="IPR050967">
    <property type="entry name" value="Thiamine_Salvage_TenA"/>
</dbReference>
<evidence type="ECO:0000259" key="3">
    <source>
        <dbReference type="Pfam" id="PF03070"/>
    </source>
</evidence>
<dbReference type="EMBL" id="CABFWN010000004">
    <property type="protein sequence ID" value="VUG18748.1"/>
    <property type="molecule type" value="Genomic_DNA"/>
</dbReference>
<dbReference type="GO" id="GO:0005829">
    <property type="term" value="C:cytosol"/>
    <property type="evidence" value="ECO:0007669"/>
    <property type="project" value="TreeGrafter"/>
</dbReference>
<name>A0A7D9H259_DEKBR</name>
<evidence type="ECO:0000256" key="1">
    <source>
        <dbReference type="PIRSR" id="PIRSR003170-1"/>
    </source>
</evidence>
<feature type="active site" description="Proton donor" evidence="1">
    <location>
        <position position="212"/>
    </location>
</feature>
<protein>
    <submittedName>
        <fullName evidence="5">DEBR0S4_01332g1_1</fullName>
    </submittedName>
</protein>
<feature type="binding site" evidence="2">
    <location>
        <position position="82"/>
    </location>
    <ligand>
        <name>substrate</name>
    </ligand>
</feature>
<accession>A0A7D9H259</accession>
<dbReference type="GO" id="GO:0006772">
    <property type="term" value="P:thiamine metabolic process"/>
    <property type="evidence" value="ECO:0007669"/>
    <property type="project" value="UniProtKB-ARBA"/>
</dbReference>
<sequence>MGLSEDLIQSYSSTFQKAVDHPLVKELCAGTLSNKALYVYLTQDTKYFRLYIQIILKTAFLCDSDDAKIGFGKQIGFISNDENTYFDKAIQFLLEKDPSLGQKYNPKTFMPDEVQAYIDMLTKLSARLETYSYAQLVTYLWTTEVIYLKWAKKAMQTEGAVAENLHWRYKEWITLHCVDNFEAYVDFLQHEVDRLVDRDEVDSIFRRTVDMEYGFFEACYRNR</sequence>
<dbReference type="EMBL" id="JABCYN010000040">
    <property type="protein sequence ID" value="KAF6007915.1"/>
    <property type="molecule type" value="Genomic_DNA"/>
</dbReference>
<dbReference type="PANTHER" id="PTHR43198:SF2">
    <property type="entry name" value="SI:CH1073-67J19.1-RELATED"/>
    <property type="match status" value="1"/>
</dbReference>
<dbReference type="SUPFAM" id="SSF48613">
    <property type="entry name" value="Heme oxygenase-like"/>
    <property type="match status" value="1"/>
</dbReference>
<dbReference type="Proteomes" id="UP000568158">
    <property type="component" value="Unassembled WGS sequence"/>
</dbReference>
<feature type="domain" description="Thiaminase-2/PQQC" evidence="3">
    <location>
        <begin position="16"/>
        <end position="221"/>
    </location>
</feature>
<evidence type="ECO:0000313" key="6">
    <source>
        <dbReference type="Proteomes" id="UP000478008"/>
    </source>
</evidence>
<dbReference type="Gene3D" id="1.20.910.10">
    <property type="entry name" value="Heme oxygenase-like"/>
    <property type="match status" value="1"/>
</dbReference>
<reference evidence="4 7" key="2">
    <citation type="journal article" date="2020" name="Appl. Microbiol. Biotechnol.">
        <title>Targeted gene deletion in Brettanomyces bruxellensis with an expression-free CRISPR-Cas9 system.</title>
        <authorList>
            <person name="Varela C."/>
            <person name="Bartel C."/>
            <person name="Onetto C."/>
            <person name="Borneman A."/>
        </authorList>
    </citation>
    <scope>NUCLEOTIDE SEQUENCE [LARGE SCALE GENOMIC DNA]</scope>
    <source>
        <strain evidence="4 7">AWRI1613</strain>
    </source>
</reference>
<dbReference type="InterPro" id="IPR026285">
    <property type="entry name" value="TenA_E"/>
</dbReference>
<dbReference type="PANTHER" id="PTHR43198">
    <property type="entry name" value="BIFUNCTIONAL TH2 PROTEIN"/>
    <property type="match status" value="1"/>
</dbReference>
<evidence type="ECO:0000313" key="7">
    <source>
        <dbReference type="Proteomes" id="UP000568158"/>
    </source>
</evidence>
<evidence type="ECO:0000313" key="4">
    <source>
        <dbReference type="EMBL" id="KAF6007915.1"/>
    </source>
</evidence>
<reference evidence="5 6" key="1">
    <citation type="submission" date="2019-07" db="EMBL/GenBank/DDBJ databases">
        <authorList>
            <person name="Friedrich A."/>
            <person name="Schacherer J."/>
        </authorList>
    </citation>
    <scope>NUCLEOTIDE SEQUENCE [LARGE SCALE GENOMIC DNA]</scope>
</reference>
<organism evidence="5 6">
    <name type="scientific">Dekkera bruxellensis</name>
    <name type="common">Brettanomyces custersii</name>
    <dbReference type="NCBI Taxonomy" id="5007"/>
    <lineage>
        <taxon>Eukaryota</taxon>
        <taxon>Fungi</taxon>
        <taxon>Dikarya</taxon>
        <taxon>Ascomycota</taxon>
        <taxon>Saccharomycotina</taxon>
        <taxon>Pichiomycetes</taxon>
        <taxon>Pichiales</taxon>
        <taxon>Pichiaceae</taxon>
        <taxon>Brettanomyces</taxon>
    </lineage>
</organism>
<feature type="binding site" evidence="2">
    <location>
        <position position="144"/>
    </location>
    <ligand>
        <name>substrate</name>
    </ligand>
</feature>
<proteinExistence type="predicted"/>
<evidence type="ECO:0000256" key="2">
    <source>
        <dbReference type="PIRSR" id="PIRSR003170-2"/>
    </source>
</evidence>
<dbReference type="AlphaFoldDB" id="A0A7D9H259"/>
<dbReference type="PIRSF" id="PIRSF003170">
    <property type="entry name" value="Pet18p"/>
    <property type="match status" value="1"/>
</dbReference>
<dbReference type="InterPro" id="IPR016084">
    <property type="entry name" value="Haem_Oase-like_multi-hlx"/>
</dbReference>
<evidence type="ECO:0000313" key="5">
    <source>
        <dbReference type="EMBL" id="VUG18748.1"/>
    </source>
</evidence>
<dbReference type="InterPro" id="IPR004305">
    <property type="entry name" value="Thiaminase-2/PQQC"/>
</dbReference>
<gene>
    <name evidence="5" type="primary">PET18</name>
    <name evidence="5" type="ORF">DEBR0S4_01332G</name>
    <name evidence="4" type="ORF">HII12_004327</name>
</gene>
<dbReference type="Pfam" id="PF03070">
    <property type="entry name" value="TENA_THI-4"/>
    <property type="match status" value="1"/>
</dbReference>
<dbReference type="CDD" id="cd19358">
    <property type="entry name" value="TenA_E_Spr0628-like"/>
    <property type="match status" value="1"/>
</dbReference>
<feature type="binding site" evidence="2">
    <location>
        <position position="44"/>
    </location>
    <ligand>
        <name>substrate</name>
    </ligand>
</feature>
<dbReference type="Proteomes" id="UP000478008">
    <property type="component" value="Unassembled WGS sequence"/>
</dbReference>
<keyword evidence="6" id="KW-1185">Reference proteome</keyword>